<feature type="transmembrane region" description="Helical" evidence="5">
    <location>
        <begin position="241"/>
        <end position="263"/>
    </location>
</feature>
<keyword evidence="4 5" id="KW-0472">Membrane</keyword>
<dbReference type="EMBL" id="CP117451">
    <property type="protein sequence ID" value="WLH03921.1"/>
    <property type="molecule type" value="Genomic_DNA"/>
</dbReference>
<keyword evidence="8" id="KW-1185">Reference proteome</keyword>
<dbReference type="InterPro" id="IPR004841">
    <property type="entry name" value="AA-permease/SLC12A_dom"/>
</dbReference>
<dbReference type="Gene3D" id="1.20.1740.10">
    <property type="entry name" value="Amino acid/polyamine transporter I"/>
    <property type="match status" value="1"/>
</dbReference>
<feature type="transmembrane region" description="Helical" evidence="5">
    <location>
        <begin position="479"/>
        <end position="497"/>
    </location>
</feature>
<feature type="transmembrane region" description="Helical" evidence="5">
    <location>
        <begin position="53"/>
        <end position="72"/>
    </location>
</feature>
<feature type="transmembrane region" description="Helical" evidence="5">
    <location>
        <begin position="78"/>
        <end position="99"/>
    </location>
</feature>
<dbReference type="PANTHER" id="PTHR42770">
    <property type="entry name" value="AMINO ACID TRANSPORTER-RELATED"/>
    <property type="match status" value="1"/>
</dbReference>
<keyword evidence="3 5" id="KW-1133">Transmembrane helix</keyword>
<feature type="transmembrane region" description="Helical" evidence="5">
    <location>
        <begin position="192"/>
        <end position="211"/>
    </location>
</feature>
<keyword evidence="2 5" id="KW-0812">Transmembrane</keyword>
<feature type="transmembrane region" description="Helical" evidence="5">
    <location>
        <begin position="409"/>
        <end position="429"/>
    </location>
</feature>
<accession>A0ABY9FKW2</accession>
<evidence type="ECO:0000259" key="6">
    <source>
        <dbReference type="Pfam" id="PF00324"/>
    </source>
</evidence>
<gene>
    <name evidence="7" type="ORF">PSH92_13930</name>
</gene>
<dbReference type="Proteomes" id="UP001224838">
    <property type="component" value="Chromosome"/>
</dbReference>
<evidence type="ECO:0000313" key="7">
    <source>
        <dbReference type="EMBL" id="WLH03921.1"/>
    </source>
</evidence>
<dbReference type="InterPro" id="IPR050367">
    <property type="entry name" value="APC_superfamily"/>
</dbReference>
<feature type="transmembrane region" description="Helical" evidence="5">
    <location>
        <begin position="167"/>
        <end position="185"/>
    </location>
</feature>
<reference evidence="7 8" key="1">
    <citation type="submission" date="2023-02" db="EMBL/GenBank/DDBJ databases">
        <title>Evolution of Hrp T3SS in non-pathogenic Pseudomonas fluorescens.</title>
        <authorList>
            <person name="Liao K."/>
            <person name="Wei H."/>
            <person name="Gu Y."/>
        </authorList>
    </citation>
    <scope>NUCLEOTIDE SEQUENCE [LARGE SCALE GENOMIC DNA]</scope>
    <source>
        <strain evidence="7 8">FP2034</strain>
    </source>
</reference>
<proteinExistence type="predicted"/>
<evidence type="ECO:0000256" key="5">
    <source>
        <dbReference type="SAM" id="Phobius"/>
    </source>
</evidence>
<dbReference type="Pfam" id="PF00324">
    <property type="entry name" value="AA_permease"/>
    <property type="match status" value="1"/>
</dbReference>
<evidence type="ECO:0000256" key="2">
    <source>
        <dbReference type="ARBA" id="ARBA00022692"/>
    </source>
</evidence>
<dbReference type="PANTHER" id="PTHR42770:SF7">
    <property type="entry name" value="MEMBRANE PROTEIN"/>
    <property type="match status" value="1"/>
</dbReference>
<evidence type="ECO:0000256" key="4">
    <source>
        <dbReference type="ARBA" id="ARBA00023136"/>
    </source>
</evidence>
<name>A0ABY9FKW2_9PSED</name>
<comment type="subcellular location">
    <subcellularLocation>
        <location evidence="1">Membrane</location>
        <topology evidence="1">Multi-pass membrane protein</topology>
    </subcellularLocation>
</comment>
<dbReference type="RefSeq" id="WP_305471082.1">
    <property type="nucleotide sequence ID" value="NZ_CP117451.1"/>
</dbReference>
<feature type="transmembrane region" description="Helical" evidence="5">
    <location>
        <begin position="284"/>
        <end position="314"/>
    </location>
</feature>
<evidence type="ECO:0000256" key="1">
    <source>
        <dbReference type="ARBA" id="ARBA00004141"/>
    </source>
</evidence>
<feature type="transmembrane region" description="Helical" evidence="5">
    <location>
        <begin position="334"/>
        <end position="354"/>
    </location>
</feature>
<dbReference type="PIRSF" id="PIRSF006060">
    <property type="entry name" value="AA_transporter"/>
    <property type="match status" value="1"/>
</dbReference>
<evidence type="ECO:0000313" key="8">
    <source>
        <dbReference type="Proteomes" id="UP001224838"/>
    </source>
</evidence>
<feature type="transmembrane region" description="Helical" evidence="5">
    <location>
        <begin position="383"/>
        <end position="403"/>
    </location>
</feature>
<protein>
    <submittedName>
        <fullName evidence="7">Amino acid permease</fullName>
    </submittedName>
</protein>
<sequence length="524" mass="56062">MTVGEFALNEISEDHRVDRTTTKAPTAAVNPSGISYQTVENGYFEQRRLQRHAGFFTLLILGVGAVVAGQYSGWNLGLAQGFGGMFLALLIIAVMYLFLCSSIGEMAAALPHTGGAYSFARTTMGPWGGFSTGLAENIEFILAPAGNMFFMGAYLTAIFGTGPEWQPVWWVVGYACMLLLSNRGLGVSMRAVVLITIAAVSVLVVFFIAAYPHMDFTGNALNLAADAAGKPVEVQGGNGPWLPFGLTGVMLALPFAVYMFLAIEQLPLTAEESHNPTRHLPLALVWGTVILAVLALGVLFFSASIGGGSFFMSTSSEPLLDGFREIFGHTASKLLSAVAVLGLAASFLAGSFAAGRNIYSLSRAGYLPTGLSVTHPTRNTPNIALATGALAALGILMLCWFTFGKENNALMGGILVSMIVFAGMISYILQSLAYIRLKRSFANLHRPYRSPYGIFGAVAVIIIAVATLIYQFLDPLYKWAALAAACWYLIGIAYFAFYRRHRLVLSPEEAFAVSGGREGNPQND</sequence>
<evidence type="ECO:0000256" key="3">
    <source>
        <dbReference type="ARBA" id="ARBA00022989"/>
    </source>
</evidence>
<organism evidence="7 8">
    <name type="scientific">Pseudomonas beijingensis</name>
    <dbReference type="NCBI Taxonomy" id="2954101"/>
    <lineage>
        <taxon>Bacteria</taxon>
        <taxon>Pseudomonadati</taxon>
        <taxon>Pseudomonadota</taxon>
        <taxon>Gammaproteobacteria</taxon>
        <taxon>Pseudomonadales</taxon>
        <taxon>Pseudomonadaceae</taxon>
        <taxon>Pseudomonas</taxon>
    </lineage>
</organism>
<feature type="transmembrane region" description="Helical" evidence="5">
    <location>
        <begin position="140"/>
        <end position="161"/>
    </location>
</feature>
<feature type="transmembrane region" description="Helical" evidence="5">
    <location>
        <begin position="450"/>
        <end position="473"/>
    </location>
</feature>
<feature type="domain" description="Amino acid permease/ SLC12A" evidence="6">
    <location>
        <begin position="73"/>
        <end position="501"/>
    </location>
</feature>